<comment type="caution">
    <text evidence="3">The sequence shown here is derived from an EMBL/GenBank/DDBJ whole genome shotgun (WGS) entry which is preliminary data.</text>
</comment>
<accession>A0A836HN47</accession>
<gene>
    <name evidence="3" type="ORF">JKF63_04627</name>
</gene>
<feature type="region of interest" description="Disordered" evidence="2">
    <location>
        <begin position="98"/>
        <end position="141"/>
    </location>
</feature>
<dbReference type="RefSeq" id="XP_067756629.1">
    <property type="nucleotide sequence ID" value="XM_067900608.1"/>
</dbReference>
<dbReference type="Proteomes" id="UP000674318">
    <property type="component" value="Unassembled WGS sequence"/>
</dbReference>
<organism evidence="3 4">
    <name type="scientific">Porcisia hertigi</name>
    <dbReference type="NCBI Taxonomy" id="2761500"/>
    <lineage>
        <taxon>Eukaryota</taxon>
        <taxon>Discoba</taxon>
        <taxon>Euglenozoa</taxon>
        <taxon>Kinetoplastea</taxon>
        <taxon>Metakinetoplastina</taxon>
        <taxon>Trypanosomatida</taxon>
        <taxon>Trypanosomatidae</taxon>
        <taxon>Leishmaniinae</taxon>
        <taxon>Porcisia</taxon>
    </lineage>
</organism>
<dbReference type="GeneID" id="94290685"/>
<feature type="region of interest" description="Disordered" evidence="2">
    <location>
        <begin position="275"/>
        <end position="307"/>
    </location>
</feature>
<proteinExistence type="predicted"/>
<feature type="region of interest" description="Disordered" evidence="2">
    <location>
        <begin position="177"/>
        <end position="233"/>
    </location>
</feature>
<protein>
    <submittedName>
        <fullName evidence="3">Uncharacterized protein</fullName>
    </submittedName>
</protein>
<keyword evidence="1" id="KW-0175">Coiled coil</keyword>
<dbReference type="OrthoDB" id="273666at2759"/>
<evidence type="ECO:0000256" key="2">
    <source>
        <dbReference type="SAM" id="MobiDB-lite"/>
    </source>
</evidence>
<evidence type="ECO:0000313" key="4">
    <source>
        <dbReference type="Proteomes" id="UP000674318"/>
    </source>
</evidence>
<reference evidence="3 4" key="1">
    <citation type="submission" date="2021-02" db="EMBL/GenBank/DDBJ databases">
        <title>Porcisia hertigi Genome sequencing and assembly.</title>
        <authorList>
            <person name="Almutairi H."/>
            <person name="Gatherer D."/>
        </authorList>
    </citation>
    <scope>NUCLEOTIDE SEQUENCE [LARGE SCALE GENOMIC DNA]</scope>
    <source>
        <strain evidence="3 4">C119</strain>
    </source>
</reference>
<name>A0A836HN47_9TRYP</name>
<feature type="coiled-coil region" evidence="1">
    <location>
        <begin position="380"/>
        <end position="407"/>
    </location>
</feature>
<evidence type="ECO:0000256" key="1">
    <source>
        <dbReference type="SAM" id="Coils"/>
    </source>
</evidence>
<dbReference type="EMBL" id="JAFJZO010000025">
    <property type="protein sequence ID" value="KAG5502857.1"/>
    <property type="molecule type" value="Genomic_DNA"/>
</dbReference>
<feature type="compositionally biased region" description="Low complexity" evidence="2">
    <location>
        <begin position="177"/>
        <end position="187"/>
    </location>
</feature>
<feature type="compositionally biased region" description="Low complexity" evidence="2">
    <location>
        <begin position="276"/>
        <end position="293"/>
    </location>
</feature>
<feature type="compositionally biased region" description="Polar residues" evidence="2">
    <location>
        <begin position="114"/>
        <end position="127"/>
    </location>
</feature>
<dbReference type="AlphaFoldDB" id="A0A836HN47"/>
<sequence length="522" mass="55573">MWSALSQDFSDLTEVLKSESAGLMGYLEHMASNAVGGSSGLYAGDEFLGGTFRDMPIPSDLLQRLQGSEATYTTPIGAEEEEEEAAFASWVKSSPLSSAKVRSRQPEKVPGTLASKSESDSTSKTPEQSPPRVASSSRRSAESLNELVHEARQRLLCNSKLVLEQYLCLVGDTVGSSTSISASPATPHGRQRQTDAASAAKLGEGEDSVAVSAETPTERLPVSPRSGPQVSASGRISADDFFDRYFFRLMQLRLSHSQGLCEALKKGEAEDTLAASTPLSSFTPPTQSPSSSSRALTRDDVNQQSPDADDFVSVPLFARRVITAASGFVAKIDNALNNVVVGDTSRVSSADGEVADELDEDAANVEPKDLVHYRSPRRQIADLELVVQELQEALRQERHRVAQLTRVLEEKGIEVPAVLTMPSPPSAAESSAKKGVVGLETVLTPVRYTDVYPAAPAGAAAAVSFVRDASAATPLTDTALAIPLNNQKTYRALPSSKSISGDVLSTVTEEEDAWVNINSGTE</sequence>
<dbReference type="KEGG" id="phet:94290685"/>
<evidence type="ECO:0000313" key="3">
    <source>
        <dbReference type="EMBL" id="KAG5502857.1"/>
    </source>
</evidence>
<keyword evidence="4" id="KW-1185">Reference proteome</keyword>